<dbReference type="PANTHER" id="PTHR35368:SF1">
    <property type="entry name" value="HYDROPEROXIDE REDUCTASE"/>
    <property type="match status" value="1"/>
</dbReference>
<dbReference type="Pfam" id="PF02566">
    <property type="entry name" value="OsmC"/>
    <property type="match status" value="1"/>
</dbReference>
<gene>
    <name evidence="1" type="ORF">LJ656_25120</name>
</gene>
<reference evidence="1 2" key="1">
    <citation type="submission" date="2021-11" db="EMBL/GenBank/DDBJ databases">
        <authorList>
            <person name="Oh E.-T."/>
            <person name="Kim S.-B."/>
        </authorList>
    </citation>
    <scope>NUCLEOTIDE SEQUENCE [LARGE SCALE GENOMIC DNA]</scope>
    <source>
        <strain evidence="1 2">MMS20-SJTR3</strain>
    </source>
</reference>
<dbReference type="InterPro" id="IPR036102">
    <property type="entry name" value="OsmC/Ohrsf"/>
</dbReference>
<accession>A0ABS8K134</accession>
<dbReference type="PANTHER" id="PTHR35368">
    <property type="entry name" value="HYDROPEROXIDE REDUCTASE"/>
    <property type="match status" value="1"/>
</dbReference>
<comment type="caution">
    <text evidence="1">The sequence shown here is derived from an EMBL/GenBank/DDBJ whole genome shotgun (WGS) entry which is preliminary data.</text>
</comment>
<dbReference type="InterPro" id="IPR052924">
    <property type="entry name" value="OsmC/Ohr_hydroprdx_reductase"/>
</dbReference>
<dbReference type="Proteomes" id="UP001431019">
    <property type="component" value="Unassembled WGS sequence"/>
</dbReference>
<keyword evidence="2" id="KW-1185">Reference proteome</keyword>
<dbReference type="RefSeq" id="WP_230512230.1">
    <property type="nucleotide sequence ID" value="NZ_JAJITD010000014.1"/>
</dbReference>
<name>A0ABS8K134_9BURK</name>
<organism evidence="1 2">
    <name type="scientific">Paraburkholderia sejongensis</name>
    <dbReference type="NCBI Taxonomy" id="2886946"/>
    <lineage>
        <taxon>Bacteria</taxon>
        <taxon>Pseudomonadati</taxon>
        <taxon>Pseudomonadota</taxon>
        <taxon>Betaproteobacteria</taxon>
        <taxon>Burkholderiales</taxon>
        <taxon>Burkholderiaceae</taxon>
        <taxon>Paraburkholderia</taxon>
    </lineage>
</organism>
<sequence>MTTLNEYLVQKRAAWLAKREAARNDPDLKANRLKANVRALGRSGVREIRIRDFQVISDSPADFAGYNLGPASPELQLGVLGSCLTHITLIQAAERGLRIDSIDVEVTGDQHPLAQQPGFEHVPIFPHNIRYTLDIVSPEPAAAIRALHEAVEAVCPIYNLLKNPQVIAGELRHVSVARAPGESARHLVTASAK</sequence>
<dbReference type="SUPFAM" id="SSF82784">
    <property type="entry name" value="OsmC-like"/>
    <property type="match status" value="1"/>
</dbReference>
<dbReference type="InterPro" id="IPR003718">
    <property type="entry name" value="OsmC/Ohr_fam"/>
</dbReference>
<dbReference type="InterPro" id="IPR015946">
    <property type="entry name" value="KH_dom-like_a/b"/>
</dbReference>
<dbReference type="Gene3D" id="3.30.300.20">
    <property type="match status" value="1"/>
</dbReference>
<dbReference type="EMBL" id="JAJITD010000014">
    <property type="protein sequence ID" value="MCC8395872.1"/>
    <property type="molecule type" value="Genomic_DNA"/>
</dbReference>
<proteinExistence type="predicted"/>
<evidence type="ECO:0000313" key="2">
    <source>
        <dbReference type="Proteomes" id="UP001431019"/>
    </source>
</evidence>
<protein>
    <submittedName>
        <fullName evidence="1">OsmC family protein</fullName>
    </submittedName>
</protein>
<evidence type="ECO:0000313" key="1">
    <source>
        <dbReference type="EMBL" id="MCC8395872.1"/>
    </source>
</evidence>